<name>A0ABX7YRJ8_9GAMM</name>
<sequence length="70" mass="7296">MGSKIVTLSFLFVAAFAGYSYAESTVTTIKGTFRCETACVVTADGSVTDAAGGTVWKKVAPQAPKETKTK</sequence>
<accession>A0ABX7YRJ8</accession>
<reference evidence="2 3" key="1">
    <citation type="submission" date="2021-04" db="EMBL/GenBank/DDBJ databases">
        <title>Novel species identification of genus Shewanella.</title>
        <authorList>
            <person name="Liu G."/>
        </authorList>
    </citation>
    <scope>NUCLEOTIDE SEQUENCE [LARGE SCALE GENOMIC DNA]</scope>
    <source>
        <strain evidence="2 3">FJAT-54481</strain>
    </source>
</reference>
<keyword evidence="3" id="KW-1185">Reference proteome</keyword>
<feature type="chain" id="PRO_5045265927" description="Periplasmic protein" evidence="1">
    <location>
        <begin position="23"/>
        <end position="70"/>
    </location>
</feature>
<keyword evidence="1" id="KW-0732">Signal</keyword>
<evidence type="ECO:0000313" key="3">
    <source>
        <dbReference type="Proteomes" id="UP000679575"/>
    </source>
</evidence>
<gene>
    <name evidence="2" type="ORF">KDN34_14315</name>
</gene>
<proteinExistence type="predicted"/>
<feature type="signal peptide" evidence="1">
    <location>
        <begin position="1"/>
        <end position="22"/>
    </location>
</feature>
<protein>
    <recommendedName>
        <fullName evidence="4">Periplasmic protein</fullName>
    </recommendedName>
</protein>
<dbReference type="RefSeq" id="WP_212594389.1">
    <property type="nucleotide sequence ID" value="NZ_CP073587.1"/>
</dbReference>
<dbReference type="Proteomes" id="UP000679575">
    <property type="component" value="Chromosome"/>
</dbReference>
<evidence type="ECO:0000313" key="2">
    <source>
        <dbReference type="EMBL" id="QUN05357.1"/>
    </source>
</evidence>
<organism evidence="2 3">
    <name type="scientific">Shewanella yunxiaonensis</name>
    <dbReference type="NCBI Taxonomy" id="2829809"/>
    <lineage>
        <taxon>Bacteria</taxon>
        <taxon>Pseudomonadati</taxon>
        <taxon>Pseudomonadota</taxon>
        <taxon>Gammaproteobacteria</taxon>
        <taxon>Alteromonadales</taxon>
        <taxon>Shewanellaceae</taxon>
        <taxon>Shewanella</taxon>
    </lineage>
</organism>
<evidence type="ECO:0000256" key="1">
    <source>
        <dbReference type="SAM" id="SignalP"/>
    </source>
</evidence>
<dbReference type="EMBL" id="CP073587">
    <property type="protein sequence ID" value="QUN05357.1"/>
    <property type="molecule type" value="Genomic_DNA"/>
</dbReference>
<evidence type="ECO:0008006" key="4">
    <source>
        <dbReference type="Google" id="ProtNLM"/>
    </source>
</evidence>